<evidence type="ECO:0000313" key="3">
    <source>
        <dbReference type="RefSeq" id="XP_026740153.1"/>
    </source>
</evidence>
<reference evidence="3" key="1">
    <citation type="submission" date="2025-08" db="UniProtKB">
        <authorList>
            <consortium name="RefSeq"/>
        </authorList>
    </citation>
    <scope>IDENTIFICATION</scope>
</reference>
<dbReference type="SUPFAM" id="SSF48113">
    <property type="entry name" value="Heme-dependent peroxidases"/>
    <property type="match status" value="1"/>
</dbReference>
<dbReference type="InterPro" id="IPR019791">
    <property type="entry name" value="Haem_peroxidase_animal"/>
</dbReference>
<evidence type="ECO:0000313" key="2">
    <source>
        <dbReference type="Proteomes" id="UP000322000"/>
    </source>
</evidence>
<keyword evidence="1" id="KW-0575">Peroxidase</keyword>
<dbReference type="GO" id="GO:0020037">
    <property type="term" value="F:heme binding"/>
    <property type="evidence" value="ECO:0007669"/>
    <property type="project" value="InterPro"/>
</dbReference>
<dbReference type="Gene3D" id="1.10.640.10">
    <property type="entry name" value="Haem peroxidase domain superfamily, animal type"/>
    <property type="match status" value="1"/>
</dbReference>
<protein>
    <submittedName>
        <fullName evidence="3">Peroxidase-like</fullName>
    </submittedName>
</protein>
<evidence type="ECO:0000256" key="1">
    <source>
        <dbReference type="ARBA" id="ARBA00022559"/>
    </source>
</evidence>
<dbReference type="Proteomes" id="UP000322000">
    <property type="component" value="Chromosome 17"/>
</dbReference>
<dbReference type="OrthoDB" id="823504at2759"/>
<dbReference type="InParanoid" id="A0A7E5WHF2"/>
<dbReference type="PROSITE" id="PS50292">
    <property type="entry name" value="PEROXIDASE_3"/>
    <property type="match status" value="1"/>
</dbReference>
<dbReference type="GO" id="GO:0006979">
    <property type="term" value="P:response to oxidative stress"/>
    <property type="evidence" value="ECO:0007669"/>
    <property type="project" value="InterPro"/>
</dbReference>
<dbReference type="InterPro" id="IPR010255">
    <property type="entry name" value="Haem_peroxidase_sf"/>
</dbReference>
<gene>
    <name evidence="3" type="primary">LOC113502700</name>
</gene>
<accession>A0A7E5WHF2</accession>
<name>A0A7E5WHF2_TRINI</name>
<dbReference type="AlphaFoldDB" id="A0A7E5WHF2"/>
<dbReference type="KEGG" id="tnl:113502700"/>
<keyword evidence="2" id="KW-1185">Reference proteome</keyword>
<dbReference type="GO" id="GO:0004601">
    <property type="term" value="F:peroxidase activity"/>
    <property type="evidence" value="ECO:0007669"/>
    <property type="project" value="UniProtKB-KW"/>
</dbReference>
<dbReference type="Pfam" id="PF03098">
    <property type="entry name" value="An_peroxidase"/>
    <property type="match status" value="1"/>
</dbReference>
<dbReference type="InterPro" id="IPR037120">
    <property type="entry name" value="Haem_peroxidase_sf_animal"/>
</dbReference>
<dbReference type="GeneID" id="113502700"/>
<organism evidence="2 3">
    <name type="scientific">Trichoplusia ni</name>
    <name type="common">Cabbage looper</name>
    <dbReference type="NCBI Taxonomy" id="7111"/>
    <lineage>
        <taxon>Eukaryota</taxon>
        <taxon>Metazoa</taxon>
        <taxon>Ecdysozoa</taxon>
        <taxon>Arthropoda</taxon>
        <taxon>Hexapoda</taxon>
        <taxon>Insecta</taxon>
        <taxon>Pterygota</taxon>
        <taxon>Neoptera</taxon>
        <taxon>Endopterygota</taxon>
        <taxon>Lepidoptera</taxon>
        <taxon>Glossata</taxon>
        <taxon>Ditrysia</taxon>
        <taxon>Noctuoidea</taxon>
        <taxon>Noctuidae</taxon>
        <taxon>Plusiinae</taxon>
        <taxon>Trichoplusia</taxon>
    </lineage>
</organism>
<dbReference type="RefSeq" id="XP_026740153.1">
    <property type="nucleotide sequence ID" value="XM_026884352.1"/>
</dbReference>
<proteinExistence type="predicted"/>
<keyword evidence="1" id="KW-0560">Oxidoreductase</keyword>
<dbReference type="PANTHER" id="PTHR11475">
    <property type="entry name" value="OXIDASE/PEROXIDASE"/>
    <property type="match status" value="1"/>
</dbReference>
<dbReference type="PANTHER" id="PTHR11475:SF134">
    <property type="entry name" value="LD42267P"/>
    <property type="match status" value="1"/>
</dbReference>
<sequence length="156" mass="17892">MQPYVNYREFCTDRKYKSFEDLEDAISPERIYRLRRLYKDVEDVELMSGLWVEKYVAGGMVPHTIYCLLADQLKRSIISDRHWYESSTRPHAFTLEQLQSIRKTTIAGVLCAVGDEVTEIQPAAFQSISNKNPLTKCSSSDIGALDLSAWEDPMCS</sequence>